<dbReference type="EMBL" id="JAHRHJ020000001">
    <property type="protein sequence ID" value="KAH9328158.1"/>
    <property type="molecule type" value="Genomic_DNA"/>
</dbReference>
<dbReference type="OMA" id="AGFRTHE"/>
<evidence type="ECO:0000256" key="4">
    <source>
        <dbReference type="ARBA" id="ARBA00023163"/>
    </source>
</evidence>
<comment type="subcellular location">
    <subcellularLocation>
        <location evidence="1">Nucleus</location>
    </subcellularLocation>
</comment>
<dbReference type="GO" id="GO:0003677">
    <property type="term" value="F:DNA binding"/>
    <property type="evidence" value="ECO:0007669"/>
    <property type="project" value="UniProtKB-KW"/>
</dbReference>
<proteinExistence type="predicted"/>
<evidence type="ECO:0000313" key="7">
    <source>
        <dbReference type="EMBL" id="KAH9328158.1"/>
    </source>
</evidence>
<feature type="compositionally biased region" description="Basic residues" evidence="6">
    <location>
        <begin position="283"/>
        <end position="293"/>
    </location>
</feature>
<evidence type="ECO:0000313" key="8">
    <source>
        <dbReference type="Proteomes" id="UP000824469"/>
    </source>
</evidence>
<reference evidence="7 8" key="1">
    <citation type="journal article" date="2021" name="Nat. Plants">
        <title>The Taxus genome provides insights into paclitaxel biosynthesis.</title>
        <authorList>
            <person name="Xiong X."/>
            <person name="Gou J."/>
            <person name="Liao Q."/>
            <person name="Li Y."/>
            <person name="Zhou Q."/>
            <person name="Bi G."/>
            <person name="Li C."/>
            <person name="Du R."/>
            <person name="Wang X."/>
            <person name="Sun T."/>
            <person name="Guo L."/>
            <person name="Liang H."/>
            <person name="Lu P."/>
            <person name="Wu Y."/>
            <person name="Zhang Z."/>
            <person name="Ro D.K."/>
            <person name="Shang Y."/>
            <person name="Huang S."/>
            <person name="Yan J."/>
        </authorList>
    </citation>
    <scope>NUCLEOTIDE SEQUENCE [LARGE SCALE GENOMIC DNA]</scope>
    <source>
        <strain evidence="7">Ta-2019</strain>
    </source>
</reference>
<evidence type="ECO:0000256" key="2">
    <source>
        <dbReference type="ARBA" id="ARBA00023015"/>
    </source>
</evidence>
<evidence type="ECO:0000256" key="1">
    <source>
        <dbReference type="ARBA" id="ARBA00004123"/>
    </source>
</evidence>
<evidence type="ECO:0000256" key="5">
    <source>
        <dbReference type="ARBA" id="ARBA00023242"/>
    </source>
</evidence>
<dbReference type="GO" id="GO:0005634">
    <property type="term" value="C:nucleus"/>
    <property type="evidence" value="ECO:0007669"/>
    <property type="project" value="UniProtKB-SubCell"/>
</dbReference>
<sequence>MTMDRELRSSKRQRVGPTGTDVSVVHSDSPGPVADMRMSESKTHKSVPGLDSANKGENDGLKISFKGSEDNKRQEHGVLGGNQSVVTNDIAHASLETGMSKGSHDRSKDSFPEHNEKLASTLLSLKETDVLAPKRESFRKARKNRSLHSDSSAAVNHCVDAETYNENSYVREMQQIEMDLLQKLKKYTTARGGTIGDEWKVQATKKNKIIYKSYLSPDGKRFRSMKEVARFVGVLPKKKHTTVKEEDSDTTRVNGASGSRCFNTEVTQLQQITENLDVDHIPRKSSNKAKGSARKQDVSGPRVIVEDKMKQARLALESEIQPSSGLSTLVLKEKCTPDIAKAFGGGNDTNKRQHMHWTELLELGLKTPHMTVGRIRSQVLKVLASEPPEWVKQKLQPSIATDVLDRSGTGPMKEVLSSVLAQYQSEEASCKRLVKDTYYKKLVNGCETGNSDEGKVETEPRRKNCGQKVFPSSDAITKQCRNVLQDITSAEKFAQLCNLIHGVFAGFRTHEVFDFRLIELRMNAGTYGTSPALFDSDIQQNWKRVREIGQEMILLADSLANYSQDSFKTQVSTFLEEEPAVNCDIDHTDAPGRVCINGVEVDKDILVEQAQETIGHFNSSKQNSKITEISRVEVDPNPCISSKNM</sequence>
<keyword evidence="3" id="KW-0238">DNA-binding</keyword>
<feature type="compositionally biased region" description="Basic and acidic residues" evidence="6">
    <location>
        <begin position="67"/>
        <end position="76"/>
    </location>
</feature>
<evidence type="ECO:0000256" key="3">
    <source>
        <dbReference type="ARBA" id="ARBA00023125"/>
    </source>
</evidence>
<keyword evidence="2" id="KW-0805">Transcription regulation</keyword>
<dbReference type="PANTHER" id="PTHR47162:SF10">
    <property type="entry name" value="METHYL-CPG-BINDING DOMAIN-CONTAINING PROTEIN 9 ISOFORM X1"/>
    <property type="match status" value="1"/>
</dbReference>
<protein>
    <recommendedName>
        <fullName evidence="9">MBD domain-containing protein</fullName>
    </recommendedName>
</protein>
<keyword evidence="5" id="KW-0539">Nucleus</keyword>
<feature type="non-terminal residue" evidence="7">
    <location>
        <position position="1"/>
    </location>
</feature>
<gene>
    <name evidence="7" type="ORF">KI387_000266</name>
</gene>
<feature type="region of interest" description="Disordered" evidence="6">
    <location>
        <begin position="279"/>
        <end position="300"/>
    </location>
</feature>
<keyword evidence="8" id="KW-1185">Reference proteome</keyword>
<organism evidence="7 8">
    <name type="scientific">Taxus chinensis</name>
    <name type="common">Chinese yew</name>
    <name type="synonym">Taxus wallichiana var. chinensis</name>
    <dbReference type="NCBI Taxonomy" id="29808"/>
    <lineage>
        <taxon>Eukaryota</taxon>
        <taxon>Viridiplantae</taxon>
        <taxon>Streptophyta</taxon>
        <taxon>Embryophyta</taxon>
        <taxon>Tracheophyta</taxon>
        <taxon>Spermatophyta</taxon>
        <taxon>Pinopsida</taxon>
        <taxon>Pinidae</taxon>
        <taxon>Conifers II</taxon>
        <taxon>Cupressales</taxon>
        <taxon>Taxaceae</taxon>
        <taxon>Taxus</taxon>
    </lineage>
</organism>
<comment type="caution">
    <text evidence="7">The sequence shown here is derived from an EMBL/GenBank/DDBJ whole genome shotgun (WGS) entry which is preliminary data.</text>
</comment>
<feature type="region of interest" description="Disordered" evidence="6">
    <location>
        <begin position="1"/>
        <end position="85"/>
    </location>
</feature>
<evidence type="ECO:0000256" key="6">
    <source>
        <dbReference type="SAM" id="MobiDB-lite"/>
    </source>
</evidence>
<name>A0AA38LKG4_TAXCH</name>
<dbReference type="AlphaFoldDB" id="A0AA38LKG4"/>
<accession>A0AA38LKG4</accession>
<evidence type="ECO:0008006" key="9">
    <source>
        <dbReference type="Google" id="ProtNLM"/>
    </source>
</evidence>
<dbReference type="SUPFAM" id="SSF54171">
    <property type="entry name" value="DNA-binding domain"/>
    <property type="match status" value="1"/>
</dbReference>
<dbReference type="Gene3D" id="3.30.890.10">
    <property type="entry name" value="Methyl-cpg-binding Protein 2, Chain A"/>
    <property type="match status" value="1"/>
</dbReference>
<dbReference type="Proteomes" id="UP000824469">
    <property type="component" value="Unassembled WGS sequence"/>
</dbReference>
<dbReference type="InterPro" id="IPR016177">
    <property type="entry name" value="DNA-bd_dom_sf"/>
</dbReference>
<dbReference type="PANTHER" id="PTHR47162">
    <property type="entry name" value="OS02G0192300 PROTEIN"/>
    <property type="match status" value="1"/>
</dbReference>
<keyword evidence="4" id="KW-0804">Transcription</keyword>